<dbReference type="Proteomes" id="UP000672526">
    <property type="component" value="Unassembled WGS sequence"/>
</dbReference>
<sequence>MVVAAMDTSGRSGREDAAFGSTSRKRSHGRGRTAQ</sequence>
<reference evidence="2 3" key="1">
    <citation type="submission" date="2021-02" db="EMBL/GenBank/DDBJ databases">
        <authorList>
            <person name="Vanwijnsberghe S."/>
        </authorList>
    </citation>
    <scope>NUCLEOTIDE SEQUENCE [LARGE SCALE GENOMIC DNA]</scope>
    <source>
        <strain evidence="2 3">LMG 31837</strain>
    </source>
</reference>
<keyword evidence="3" id="KW-1185">Reference proteome</keyword>
<evidence type="ECO:0000256" key="1">
    <source>
        <dbReference type="SAM" id="MobiDB-lite"/>
    </source>
</evidence>
<protein>
    <submittedName>
        <fullName evidence="2">Uncharacterized protein</fullName>
    </submittedName>
</protein>
<proteinExistence type="predicted"/>
<feature type="region of interest" description="Disordered" evidence="1">
    <location>
        <begin position="1"/>
        <end position="35"/>
    </location>
</feature>
<organism evidence="2 3">
    <name type="scientific">Paraburkholderia haematera</name>
    <dbReference type="NCBI Taxonomy" id="2793077"/>
    <lineage>
        <taxon>Bacteria</taxon>
        <taxon>Pseudomonadati</taxon>
        <taxon>Pseudomonadota</taxon>
        <taxon>Betaproteobacteria</taxon>
        <taxon>Burkholderiales</taxon>
        <taxon>Burkholderiaceae</taxon>
        <taxon>Paraburkholderia</taxon>
    </lineage>
</organism>
<accession>A0ABN7L0S7</accession>
<name>A0ABN7L0S7_9BURK</name>
<evidence type="ECO:0000313" key="2">
    <source>
        <dbReference type="EMBL" id="CAE6715898.1"/>
    </source>
</evidence>
<gene>
    <name evidence="2" type="ORF">R69888_01376</name>
</gene>
<feature type="compositionally biased region" description="Basic residues" evidence="1">
    <location>
        <begin position="23"/>
        <end position="35"/>
    </location>
</feature>
<comment type="caution">
    <text evidence="2">The sequence shown here is derived from an EMBL/GenBank/DDBJ whole genome shotgun (WGS) entry which is preliminary data.</text>
</comment>
<dbReference type="EMBL" id="CAJNBK010000002">
    <property type="protein sequence ID" value="CAE6715898.1"/>
    <property type="molecule type" value="Genomic_DNA"/>
</dbReference>
<evidence type="ECO:0000313" key="3">
    <source>
        <dbReference type="Proteomes" id="UP000672526"/>
    </source>
</evidence>